<protein>
    <submittedName>
        <fullName evidence="1">Uncharacterized protein</fullName>
    </submittedName>
</protein>
<reference evidence="1" key="1">
    <citation type="submission" date="2019-08" db="EMBL/GenBank/DDBJ databases">
        <authorList>
            <person name="Kucharzyk K."/>
            <person name="Murdoch R.W."/>
            <person name="Higgins S."/>
            <person name="Loffler F."/>
        </authorList>
    </citation>
    <scope>NUCLEOTIDE SEQUENCE</scope>
</reference>
<dbReference type="EMBL" id="VSSQ01060560">
    <property type="protein sequence ID" value="MPN13986.1"/>
    <property type="molecule type" value="Genomic_DNA"/>
</dbReference>
<proteinExistence type="predicted"/>
<evidence type="ECO:0000313" key="1">
    <source>
        <dbReference type="EMBL" id="MPN13986.1"/>
    </source>
</evidence>
<gene>
    <name evidence="1" type="ORF">SDC9_161312</name>
</gene>
<dbReference type="AlphaFoldDB" id="A0A645FK00"/>
<comment type="caution">
    <text evidence="1">The sequence shown here is derived from an EMBL/GenBank/DDBJ whole genome shotgun (WGS) entry which is preliminary data.</text>
</comment>
<name>A0A645FK00_9ZZZZ</name>
<sequence length="113" mass="12095">MPGCAVIGIACTGDDEPAREIVNICFACSGGVETGMEGCITLGNARLFCKVWRFGVKIAGRSGNGINEVIGIGRRIGIGQAYDPERVCPIIVVRLIRQVLAGDRGRFWIDGDR</sequence>
<organism evidence="1">
    <name type="scientific">bioreactor metagenome</name>
    <dbReference type="NCBI Taxonomy" id="1076179"/>
    <lineage>
        <taxon>unclassified sequences</taxon>
        <taxon>metagenomes</taxon>
        <taxon>ecological metagenomes</taxon>
    </lineage>
</organism>
<accession>A0A645FK00</accession>